<reference evidence="2 3" key="1">
    <citation type="submission" date="2020-04" db="EMBL/GenBank/DDBJ databases">
        <title>Antimicrobial susceptibility and clonality of vaginal-derived multi-drug resistant Mobiluncus isolates in China.</title>
        <authorList>
            <person name="Zhang X."/>
        </authorList>
    </citation>
    <scope>NUCLEOTIDE SEQUENCE [LARGE SCALE GENOMIC DNA]</scope>
    <source>
        <strain evidence="2 3">19</strain>
    </source>
</reference>
<name>A0A7Y0UIH7_9ACTO</name>
<protein>
    <submittedName>
        <fullName evidence="2">Helix-turn-helix domain-containing protein</fullName>
    </submittedName>
</protein>
<dbReference type="Pfam" id="PF12728">
    <property type="entry name" value="HTH_17"/>
    <property type="match status" value="1"/>
</dbReference>
<dbReference type="Proteomes" id="UP000553981">
    <property type="component" value="Unassembled WGS sequence"/>
</dbReference>
<dbReference type="EMBL" id="JABCUI010000003">
    <property type="protein sequence ID" value="NMW87486.1"/>
    <property type="molecule type" value="Genomic_DNA"/>
</dbReference>
<accession>A0A7Y0UIH7</accession>
<dbReference type="AlphaFoldDB" id="A0A7Y0UIH7"/>
<gene>
    <name evidence="2" type="ORF">HHJ67_06920</name>
</gene>
<dbReference type="SUPFAM" id="SSF46955">
    <property type="entry name" value="Putative DNA-binding domain"/>
    <property type="match status" value="1"/>
</dbReference>
<sequence length="68" mass="7885">METAKFWTPEQMANELQVTTEYLSQLRSRGGGPPFVKVGRTVRYPQYAVAKWIQETAMTKTRTDLQVY</sequence>
<dbReference type="InterPro" id="IPR041657">
    <property type="entry name" value="HTH_17"/>
</dbReference>
<evidence type="ECO:0000313" key="2">
    <source>
        <dbReference type="EMBL" id="NMW87486.1"/>
    </source>
</evidence>
<comment type="caution">
    <text evidence="2">The sequence shown here is derived from an EMBL/GenBank/DDBJ whole genome shotgun (WGS) entry which is preliminary data.</text>
</comment>
<evidence type="ECO:0000313" key="3">
    <source>
        <dbReference type="Proteomes" id="UP000553981"/>
    </source>
</evidence>
<evidence type="ECO:0000259" key="1">
    <source>
        <dbReference type="Pfam" id="PF12728"/>
    </source>
</evidence>
<proteinExistence type="predicted"/>
<dbReference type="RefSeq" id="WP_169770720.1">
    <property type="nucleotide sequence ID" value="NZ_JABCUI010000003.1"/>
</dbReference>
<dbReference type="InterPro" id="IPR009061">
    <property type="entry name" value="DNA-bd_dom_put_sf"/>
</dbReference>
<feature type="domain" description="Helix-turn-helix" evidence="1">
    <location>
        <begin position="8"/>
        <end position="55"/>
    </location>
</feature>
<organism evidence="2 3">
    <name type="scientific">Mobiluncus curtisii</name>
    <dbReference type="NCBI Taxonomy" id="2051"/>
    <lineage>
        <taxon>Bacteria</taxon>
        <taxon>Bacillati</taxon>
        <taxon>Actinomycetota</taxon>
        <taxon>Actinomycetes</taxon>
        <taxon>Actinomycetales</taxon>
        <taxon>Actinomycetaceae</taxon>
        <taxon>Mobiluncus</taxon>
    </lineage>
</organism>